<evidence type="ECO:0000256" key="6">
    <source>
        <dbReference type="ARBA" id="ARBA00022729"/>
    </source>
</evidence>
<protein>
    <submittedName>
        <fullName evidence="12">Outer membrane usher protein FimD/PapC</fullName>
    </submittedName>
</protein>
<dbReference type="Pfam" id="PF13954">
    <property type="entry name" value="PapC_N"/>
    <property type="match status" value="1"/>
</dbReference>
<evidence type="ECO:0000313" key="12">
    <source>
        <dbReference type="EMBL" id="SDR27773.1"/>
    </source>
</evidence>
<keyword evidence="6" id="KW-0732">Signal</keyword>
<dbReference type="SUPFAM" id="SSF141729">
    <property type="entry name" value="FimD N-terminal domain-like"/>
    <property type="match status" value="1"/>
</dbReference>
<dbReference type="GO" id="GO:0015473">
    <property type="term" value="F:fimbrial usher porin activity"/>
    <property type="evidence" value="ECO:0007669"/>
    <property type="project" value="InterPro"/>
</dbReference>
<dbReference type="PROSITE" id="PS01151">
    <property type="entry name" value="FIMBRIAL_USHER"/>
    <property type="match status" value="1"/>
</dbReference>
<dbReference type="Pfam" id="PF00577">
    <property type="entry name" value="Usher"/>
    <property type="match status" value="1"/>
</dbReference>
<dbReference type="InterPro" id="IPR025949">
    <property type="entry name" value="PapC-like_C"/>
</dbReference>
<accession>A0A1H1HQU1</accession>
<keyword evidence="3 9" id="KW-0813">Transport</keyword>
<dbReference type="PANTHER" id="PTHR30451">
    <property type="entry name" value="OUTER MEMBRANE USHER PROTEIN"/>
    <property type="match status" value="1"/>
</dbReference>
<gene>
    <name evidence="12" type="ORF">SAMN04490195_4427</name>
</gene>
<keyword evidence="4" id="KW-1134">Transmembrane beta strand</keyword>
<dbReference type="Gene3D" id="3.10.20.410">
    <property type="match status" value="1"/>
</dbReference>
<dbReference type="InterPro" id="IPR025885">
    <property type="entry name" value="PapC_N"/>
</dbReference>
<dbReference type="InterPro" id="IPR018030">
    <property type="entry name" value="Fimbrial_membr_usher_CS"/>
</dbReference>
<keyword evidence="9" id="KW-1029">Fimbrium biogenesis</keyword>
<organism evidence="12 13">
    <name type="scientific">Pseudomonas moorei</name>
    <dbReference type="NCBI Taxonomy" id="395599"/>
    <lineage>
        <taxon>Bacteria</taxon>
        <taxon>Pseudomonadati</taxon>
        <taxon>Pseudomonadota</taxon>
        <taxon>Gammaproteobacteria</taxon>
        <taxon>Pseudomonadales</taxon>
        <taxon>Pseudomonadaceae</taxon>
        <taxon>Pseudomonas</taxon>
    </lineage>
</organism>
<evidence type="ECO:0000256" key="9">
    <source>
        <dbReference type="RuleBase" id="RU003884"/>
    </source>
</evidence>
<dbReference type="GO" id="GO:0009279">
    <property type="term" value="C:cell outer membrane"/>
    <property type="evidence" value="ECO:0007669"/>
    <property type="project" value="UniProtKB-SubCell"/>
</dbReference>
<keyword evidence="5 9" id="KW-0812">Transmembrane</keyword>
<dbReference type="AlphaFoldDB" id="A0A1H1HQU1"/>
<dbReference type="InterPro" id="IPR043142">
    <property type="entry name" value="PapC-like_C_sf"/>
</dbReference>
<reference evidence="13" key="1">
    <citation type="submission" date="2016-10" db="EMBL/GenBank/DDBJ databases">
        <authorList>
            <person name="Varghese N."/>
            <person name="Submissions S."/>
        </authorList>
    </citation>
    <scope>NUCLEOTIDE SEQUENCE [LARGE SCALE GENOMIC DNA]</scope>
    <source>
        <strain evidence="13">BS3775</strain>
    </source>
</reference>
<feature type="domain" description="PapC-like C-terminal" evidence="10">
    <location>
        <begin position="782"/>
        <end position="844"/>
    </location>
</feature>
<dbReference type="Gene3D" id="2.60.40.2070">
    <property type="match status" value="1"/>
</dbReference>
<dbReference type="Pfam" id="PF13953">
    <property type="entry name" value="PapC_C"/>
    <property type="match status" value="1"/>
</dbReference>
<feature type="domain" description="PapC N-terminal" evidence="11">
    <location>
        <begin position="95"/>
        <end position="226"/>
    </location>
</feature>
<dbReference type="EMBL" id="FNKJ01000003">
    <property type="protein sequence ID" value="SDR27773.1"/>
    <property type="molecule type" value="Genomic_DNA"/>
</dbReference>
<proteinExistence type="inferred from homology"/>
<evidence type="ECO:0000256" key="7">
    <source>
        <dbReference type="ARBA" id="ARBA00023136"/>
    </source>
</evidence>
<keyword evidence="7 9" id="KW-0472">Membrane</keyword>
<comment type="subcellular location">
    <subcellularLocation>
        <location evidence="1 9">Cell outer membrane</location>
        <topology evidence="1 9">Multi-pass membrane protein</topology>
    </subcellularLocation>
</comment>
<dbReference type="InterPro" id="IPR042186">
    <property type="entry name" value="FimD_plug_dom"/>
</dbReference>
<keyword evidence="8 9" id="KW-0998">Cell outer membrane</keyword>
<dbReference type="InterPro" id="IPR037224">
    <property type="entry name" value="PapC_N_sf"/>
</dbReference>
<dbReference type="Gene3D" id="2.60.40.3110">
    <property type="match status" value="1"/>
</dbReference>
<dbReference type="Gene3D" id="2.60.40.2610">
    <property type="entry name" value="Outer membrane usher protein FimD, plug domain"/>
    <property type="match status" value="1"/>
</dbReference>
<dbReference type="Proteomes" id="UP000199570">
    <property type="component" value="Unassembled WGS sequence"/>
</dbReference>
<evidence type="ECO:0000259" key="11">
    <source>
        <dbReference type="Pfam" id="PF13954"/>
    </source>
</evidence>
<comment type="similarity">
    <text evidence="2 9">Belongs to the fimbrial export usher family.</text>
</comment>
<evidence type="ECO:0000256" key="8">
    <source>
        <dbReference type="ARBA" id="ARBA00023237"/>
    </source>
</evidence>
<dbReference type="InterPro" id="IPR000015">
    <property type="entry name" value="Fimb_usher"/>
</dbReference>
<name>A0A1H1HQU1_9PSED</name>
<evidence type="ECO:0000259" key="10">
    <source>
        <dbReference type="Pfam" id="PF13953"/>
    </source>
</evidence>
<evidence type="ECO:0000256" key="2">
    <source>
        <dbReference type="ARBA" id="ARBA00008064"/>
    </source>
</evidence>
<sequence length="863" mass="92515">MRALARDQCDDRLIVAERVPEPQRVEQHADKRLVNPMNTVSTYCDGEAMPAIRVANARLPRSRPWASVALGLANALVLTDVGADVMADSPLLTAFDKKTLQQRGIDPALATQLLQAPRFTAGRHPVTLTVNGQRRGRVDAAFDRHGDLCFDQALLDTANLRLPAGTPDDQPCNDFLGAWPQTVIDPDPASLGLSLIVPTDSIRPATRDFTGYQTGGFAGLLNYDINSLYSHLGDQSSRYLSANTELGFNAGDWIVRSRQVQTRQDDVSRTSHLAAYAQRTFASQQAVLQAGQINLYNPVLAGSQITGVQVMTEQALQVESQNAVIEGIAQSQAQIEVRQNGSLIHSTVVPAGPFSLNDVRRLNHRSDVEVTVKEADGSERSFIVPAAMLGVGLPAPGFSLAAGQVRSTSDTQDGLPWMISGGWSGALDPQLQFSAGMTAAADYRATGFSLGLLPSPETQIQANLLQADAGGRAPSRGLQGDLSASHRFDDQWSINVGSAYRTFGYRELEDAVFGISSDNDKSRYRDRQSVALAWSHPALGAFSGGISRSSSYDGQSSSRALASWGTSIGGVSVSANAQWQLSGAGRSGDSVYLSLSIPLGESRRARTWVRSTAGEYRSGVGLNERVNDRFGYRIGVEHDTRDKQVQSTAGVSLLPRSSQLDLSYTRSDAEHSSYQAGARGGAVLHGGGLTLSPYPVRDTFALLSVGEMDAIKVSTPSGPVWTDRQGQAVVPQVAAYGRSAVEIDTRSLPRNIDINNGMAVISAGRGAVDRIEFGVSMTRRALLKVTTSQGAPLPRGATVNTEDGEFVTLVQDAGQVFLPNVLDSRPLWITAPGLERCRLDFELPAKADSEAYYETAAAQCRAL</sequence>
<evidence type="ECO:0000313" key="13">
    <source>
        <dbReference type="Proteomes" id="UP000199570"/>
    </source>
</evidence>
<dbReference type="GO" id="GO:0009297">
    <property type="term" value="P:pilus assembly"/>
    <property type="evidence" value="ECO:0007669"/>
    <property type="project" value="InterPro"/>
</dbReference>
<evidence type="ECO:0000256" key="5">
    <source>
        <dbReference type="ARBA" id="ARBA00022692"/>
    </source>
</evidence>
<evidence type="ECO:0000256" key="1">
    <source>
        <dbReference type="ARBA" id="ARBA00004571"/>
    </source>
</evidence>
<dbReference type="PANTHER" id="PTHR30451:SF8">
    <property type="entry name" value="FIMBRIAL USHER PROTEIN"/>
    <property type="match status" value="1"/>
</dbReference>
<keyword evidence="13" id="KW-1185">Reference proteome</keyword>
<evidence type="ECO:0000256" key="3">
    <source>
        <dbReference type="ARBA" id="ARBA00022448"/>
    </source>
</evidence>
<evidence type="ECO:0000256" key="4">
    <source>
        <dbReference type="ARBA" id="ARBA00022452"/>
    </source>
</evidence>